<dbReference type="EMBL" id="CAJVQB010054486">
    <property type="protein sequence ID" value="CAG8836843.1"/>
    <property type="molecule type" value="Genomic_DNA"/>
</dbReference>
<feature type="non-terminal residue" evidence="1">
    <location>
        <position position="1"/>
    </location>
</feature>
<reference evidence="1 2" key="1">
    <citation type="submission" date="2021-06" db="EMBL/GenBank/DDBJ databases">
        <authorList>
            <person name="Kallberg Y."/>
            <person name="Tangrot J."/>
            <person name="Rosling A."/>
        </authorList>
    </citation>
    <scope>NUCLEOTIDE SEQUENCE [LARGE SCALE GENOMIC DNA]</scope>
    <source>
        <strain evidence="1 2">120-4 pot B 10/14</strain>
    </source>
</reference>
<dbReference type="Proteomes" id="UP000789901">
    <property type="component" value="Unassembled WGS sequence"/>
</dbReference>
<organism evidence="1 2">
    <name type="scientific">Gigaspora margarita</name>
    <dbReference type="NCBI Taxonomy" id="4874"/>
    <lineage>
        <taxon>Eukaryota</taxon>
        <taxon>Fungi</taxon>
        <taxon>Fungi incertae sedis</taxon>
        <taxon>Mucoromycota</taxon>
        <taxon>Glomeromycotina</taxon>
        <taxon>Glomeromycetes</taxon>
        <taxon>Diversisporales</taxon>
        <taxon>Gigasporaceae</taxon>
        <taxon>Gigaspora</taxon>
    </lineage>
</organism>
<comment type="caution">
    <text evidence="1">The sequence shown here is derived from an EMBL/GenBank/DDBJ whole genome shotgun (WGS) entry which is preliminary data.</text>
</comment>
<evidence type="ECO:0000313" key="1">
    <source>
        <dbReference type="EMBL" id="CAG8836843.1"/>
    </source>
</evidence>
<proteinExistence type="predicted"/>
<accession>A0ABN7WNN0</accession>
<protein>
    <submittedName>
        <fullName evidence="1">1396_t:CDS:1</fullName>
    </submittedName>
</protein>
<keyword evidence="2" id="KW-1185">Reference proteome</keyword>
<evidence type="ECO:0000313" key="2">
    <source>
        <dbReference type="Proteomes" id="UP000789901"/>
    </source>
</evidence>
<gene>
    <name evidence="1" type="ORF">GMARGA_LOCUS33233</name>
</gene>
<name>A0ABN7WNN0_GIGMA</name>
<sequence>VDNSEVKELFYYINFAIKLPDCYTLSDQILTSIAPNIIELQKKDTQEDKLGITLIYNGWKNIKKKSLLEIVLINSKRKILIWGVEDLTGKKT</sequence>